<feature type="compositionally biased region" description="Low complexity" evidence="5">
    <location>
        <begin position="182"/>
        <end position="194"/>
    </location>
</feature>
<accession>A0A9N8Q787</accession>
<dbReference type="InterPro" id="IPR000306">
    <property type="entry name" value="Znf_FYVE"/>
</dbReference>
<keyword evidence="7" id="KW-1185">Reference proteome</keyword>
<feature type="non-terminal residue" evidence="6">
    <location>
        <position position="1"/>
    </location>
</feature>
<feature type="region of interest" description="Disordered" evidence="5">
    <location>
        <begin position="174"/>
        <end position="198"/>
    </location>
</feature>
<dbReference type="GO" id="GO:0008270">
    <property type="term" value="F:zinc ion binding"/>
    <property type="evidence" value="ECO:0007669"/>
    <property type="project" value="UniProtKB-KW"/>
</dbReference>
<dbReference type="CDD" id="cd15737">
    <property type="entry name" value="FYVE2_Vac1p_like"/>
    <property type="match status" value="1"/>
</dbReference>
<dbReference type="InterPro" id="IPR011011">
    <property type="entry name" value="Znf_FYVE_PHD"/>
</dbReference>
<evidence type="ECO:0000313" key="7">
    <source>
        <dbReference type="Proteomes" id="UP000836404"/>
    </source>
</evidence>
<evidence type="ECO:0000256" key="1">
    <source>
        <dbReference type="ARBA" id="ARBA00022723"/>
    </source>
</evidence>
<proteinExistence type="predicted"/>
<dbReference type="PANTHER" id="PTHR23164">
    <property type="entry name" value="EARLY ENDOSOME ANTIGEN 1"/>
    <property type="match status" value="1"/>
</dbReference>
<dbReference type="Proteomes" id="UP000836404">
    <property type="component" value="Unassembled WGS sequence"/>
</dbReference>
<sequence>MAASSSSGAGAGGYAPYHRRTLSNTTLSQMGTYRSSPLAQQSASGANGLPASSSLTSLFLPQNDYHTPSAASSSPSSRAMSPLPPVPSDRASTPLAFVANNSRSRPYSPSVDTIDTPPPPHSSNNRLPTFQPKGLAVNRTADFIAHRKRKQHNGRLEDGRLARRLEKVLAIHHNPVPLPGPSSSSKFLDSSSSSAAVGEGYDSAEEPLLAFASNTASTLRKASSNLWATLRAASAVHNSSSDNPSSSSGFLSTLEAARNKAAQDAARRTAEQSIVKWQADADARACPICSSPFSLAVRKHHCRLCGRVVCASPQLTAPIFPTTATATGGTNAAGGPTTSSTALVDPVKAASLLAEQKCSGLIVLTDARTGKVDDARKVAAEAAVGAASVAEMSTGAGGGGGRGVGEVALRNLESHVEERAIRVCKDCRKVIFRQQYMLESGPTPTWLKLYEALIRLQREIEESLPEFHEMVLGL</sequence>
<dbReference type="SMART" id="SM00064">
    <property type="entry name" value="FYVE"/>
    <property type="match status" value="1"/>
</dbReference>
<feature type="compositionally biased region" description="Polar residues" evidence="5">
    <location>
        <begin position="23"/>
        <end position="66"/>
    </location>
</feature>
<evidence type="ECO:0000256" key="5">
    <source>
        <dbReference type="SAM" id="MobiDB-lite"/>
    </source>
</evidence>
<evidence type="ECO:0000256" key="3">
    <source>
        <dbReference type="ARBA" id="ARBA00022833"/>
    </source>
</evidence>
<evidence type="ECO:0000313" key="6">
    <source>
        <dbReference type="EMBL" id="CAD6913166.1"/>
    </source>
</evidence>
<protein>
    <submittedName>
        <fullName evidence="6">Uncharacterized protein</fullName>
    </submittedName>
</protein>
<evidence type="ECO:0000256" key="2">
    <source>
        <dbReference type="ARBA" id="ARBA00022771"/>
    </source>
</evidence>
<evidence type="ECO:0000256" key="4">
    <source>
        <dbReference type="PROSITE-ProRule" id="PRU00091"/>
    </source>
</evidence>
<dbReference type="EMBL" id="CAJHJF010001220">
    <property type="protein sequence ID" value="CAD6913166.1"/>
    <property type="molecule type" value="Genomic_DNA"/>
</dbReference>
<organism evidence="6 7">
    <name type="scientific">Tilletia laevis</name>
    <dbReference type="NCBI Taxonomy" id="157183"/>
    <lineage>
        <taxon>Eukaryota</taxon>
        <taxon>Fungi</taxon>
        <taxon>Dikarya</taxon>
        <taxon>Basidiomycota</taxon>
        <taxon>Ustilaginomycotina</taxon>
        <taxon>Exobasidiomycetes</taxon>
        <taxon>Tilletiales</taxon>
        <taxon>Tilletiaceae</taxon>
        <taxon>Tilletia</taxon>
    </lineage>
</organism>
<keyword evidence="3" id="KW-0862">Zinc</keyword>
<dbReference type="InterPro" id="IPR017455">
    <property type="entry name" value="Znf_FYVE-rel"/>
</dbReference>
<feature type="compositionally biased region" description="Low complexity" evidence="5">
    <location>
        <begin position="68"/>
        <end position="81"/>
    </location>
</feature>
<dbReference type="AlphaFoldDB" id="A0A9N8Q787"/>
<name>A0A9N8Q787_9BASI</name>
<dbReference type="Pfam" id="PF01363">
    <property type="entry name" value="FYVE"/>
    <property type="match status" value="1"/>
</dbReference>
<keyword evidence="2 4" id="KW-0863">Zinc-finger</keyword>
<feature type="region of interest" description="Disordered" evidence="5">
    <location>
        <begin position="23"/>
        <end position="131"/>
    </location>
</feature>
<gene>
    <name evidence="6" type="ORF">JKILLFL_G6053</name>
</gene>
<dbReference type="PANTHER" id="PTHR23164:SF30">
    <property type="entry name" value="EARLY ENDOSOME ANTIGEN 1"/>
    <property type="match status" value="1"/>
</dbReference>
<dbReference type="SUPFAM" id="SSF57903">
    <property type="entry name" value="FYVE/PHD zinc finger"/>
    <property type="match status" value="1"/>
</dbReference>
<keyword evidence="1" id="KW-0479">Metal-binding</keyword>
<reference evidence="6 7" key="1">
    <citation type="submission" date="2020-10" db="EMBL/GenBank/DDBJ databases">
        <authorList>
            <person name="Sedaghatjoo S."/>
        </authorList>
    </citation>
    <scope>NUCLEOTIDE SEQUENCE [LARGE SCALE GENOMIC DNA]</scope>
    <source>
        <strain evidence="6 7">LLFL</strain>
    </source>
</reference>
<dbReference type="Gene3D" id="3.30.40.10">
    <property type="entry name" value="Zinc/RING finger domain, C3HC4 (zinc finger)"/>
    <property type="match status" value="1"/>
</dbReference>
<dbReference type="PROSITE" id="PS50178">
    <property type="entry name" value="ZF_FYVE"/>
    <property type="match status" value="1"/>
</dbReference>
<dbReference type="InterPro" id="IPR013083">
    <property type="entry name" value="Znf_RING/FYVE/PHD"/>
</dbReference>
<feature type="compositionally biased region" description="Polar residues" evidence="5">
    <location>
        <begin position="99"/>
        <end position="113"/>
    </location>
</feature>
<comment type="caution">
    <text evidence="6">The sequence shown here is derived from an EMBL/GenBank/DDBJ whole genome shotgun (WGS) entry which is preliminary data.</text>
</comment>